<proteinExistence type="predicted"/>
<dbReference type="STRING" id="658187.LDG_6688"/>
<dbReference type="InParanoid" id="G9EN67"/>
<dbReference type="EMBL" id="JH413817">
    <property type="protein sequence ID" value="EHL31228.1"/>
    <property type="molecule type" value="Genomic_DNA"/>
</dbReference>
<reference evidence="1 2" key="1">
    <citation type="journal article" date="2011" name="BMC Genomics">
        <title>Insight into cross-talk between intra-amoebal pathogens.</title>
        <authorList>
            <person name="Gimenez G."/>
            <person name="Bertelli C."/>
            <person name="Moliner C."/>
            <person name="Robert C."/>
            <person name="Raoult D."/>
            <person name="Fournier P.E."/>
            <person name="Greub G."/>
        </authorList>
    </citation>
    <scope>NUCLEOTIDE SEQUENCE [LARGE SCALE GENOMIC DNA]</scope>
    <source>
        <strain evidence="1 2">LLAP12</strain>
    </source>
</reference>
<evidence type="ECO:0000313" key="1">
    <source>
        <dbReference type="EMBL" id="EHL31228.1"/>
    </source>
</evidence>
<name>G9EN67_9GAMM</name>
<gene>
    <name evidence="1" type="ORF">LDG_6688</name>
</gene>
<dbReference type="eggNOG" id="ENOG5031EMH">
    <property type="taxonomic scope" value="Bacteria"/>
</dbReference>
<accession>G9EN67</accession>
<dbReference type="AlphaFoldDB" id="G9EN67"/>
<protein>
    <submittedName>
        <fullName evidence="1">Uncharacterized protein</fullName>
    </submittedName>
</protein>
<dbReference type="Proteomes" id="UP000002770">
    <property type="component" value="Unassembled WGS sequence"/>
</dbReference>
<dbReference type="HOGENOM" id="CLU_2954888_0_0_6"/>
<evidence type="ECO:0000313" key="2">
    <source>
        <dbReference type="Proteomes" id="UP000002770"/>
    </source>
</evidence>
<keyword evidence="2" id="KW-1185">Reference proteome</keyword>
<sequence>MNISPSHIINHLLSIEDEADLINGDLPEIALKLHIELWMAKGMPHYSGKPELKIDQGEK</sequence>
<organism evidence="1 2">
    <name type="scientific">Legionella drancourtii LLAP12</name>
    <dbReference type="NCBI Taxonomy" id="658187"/>
    <lineage>
        <taxon>Bacteria</taxon>
        <taxon>Pseudomonadati</taxon>
        <taxon>Pseudomonadota</taxon>
        <taxon>Gammaproteobacteria</taxon>
        <taxon>Legionellales</taxon>
        <taxon>Legionellaceae</taxon>
        <taxon>Legionella</taxon>
    </lineage>
</organism>